<dbReference type="GO" id="GO:0005975">
    <property type="term" value="P:carbohydrate metabolic process"/>
    <property type="evidence" value="ECO:0007669"/>
    <property type="project" value="InterPro"/>
</dbReference>
<organism evidence="10 11">
    <name type="scientific">Apostasia shenzhenica</name>
    <dbReference type="NCBI Taxonomy" id="1088818"/>
    <lineage>
        <taxon>Eukaryota</taxon>
        <taxon>Viridiplantae</taxon>
        <taxon>Streptophyta</taxon>
        <taxon>Embryophyta</taxon>
        <taxon>Tracheophyta</taxon>
        <taxon>Spermatophyta</taxon>
        <taxon>Magnoliopsida</taxon>
        <taxon>Liliopsida</taxon>
        <taxon>Asparagales</taxon>
        <taxon>Orchidaceae</taxon>
        <taxon>Apostasioideae</taxon>
        <taxon>Apostasia</taxon>
    </lineage>
</organism>
<keyword evidence="10" id="KW-0326">Glycosidase</keyword>
<dbReference type="PRINTS" id="PR00131">
    <property type="entry name" value="GLHYDRLASE1"/>
</dbReference>
<evidence type="ECO:0000256" key="3">
    <source>
        <dbReference type="ARBA" id="ARBA00022528"/>
    </source>
</evidence>
<dbReference type="PANTHER" id="PTHR10353">
    <property type="entry name" value="GLYCOSYL HYDROLASE"/>
    <property type="match status" value="1"/>
</dbReference>
<gene>
    <name evidence="10" type="primary">BGLU24</name>
    <name evidence="10" type="ORF">AXF42_Ash018151</name>
</gene>
<dbReference type="GO" id="GO:0009507">
    <property type="term" value="C:chloroplast"/>
    <property type="evidence" value="ECO:0007669"/>
    <property type="project" value="UniProtKB-SubCell"/>
</dbReference>
<feature type="region of interest" description="Disordered" evidence="9">
    <location>
        <begin position="570"/>
        <end position="593"/>
    </location>
</feature>
<dbReference type="SUPFAM" id="SSF51445">
    <property type="entry name" value="(Trans)glycosidases"/>
    <property type="match status" value="1"/>
</dbReference>
<evidence type="ECO:0000256" key="1">
    <source>
        <dbReference type="ARBA" id="ARBA00004229"/>
    </source>
</evidence>
<dbReference type="EC" id="3.2.1.21" evidence="10"/>
<comment type="similarity">
    <text evidence="2 8">Belongs to the glycosyl hydrolase 1 family.</text>
</comment>
<comment type="subcellular location">
    <subcellularLocation>
        <location evidence="1">Plastid</location>
        <location evidence="1">Chloroplast</location>
    </subcellularLocation>
</comment>
<evidence type="ECO:0000313" key="11">
    <source>
        <dbReference type="Proteomes" id="UP000236161"/>
    </source>
</evidence>
<dbReference type="Proteomes" id="UP000236161">
    <property type="component" value="Unassembled WGS sequence"/>
</dbReference>
<dbReference type="PROSITE" id="PS00653">
    <property type="entry name" value="GLYCOSYL_HYDROL_F1_2"/>
    <property type="match status" value="1"/>
</dbReference>
<dbReference type="OrthoDB" id="65569at2759"/>
<evidence type="ECO:0000256" key="8">
    <source>
        <dbReference type="RuleBase" id="RU003690"/>
    </source>
</evidence>
<evidence type="ECO:0000256" key="9">
    <source>
        <dbReference type="SAM" id="MobiDB-lite"/>
    </source>
</evidence>
<keyword evidence="6" id="KW-0809">Transit peptide</keyword>
<dbReference type="Gene3D" id="3.20.20.80">
    <property type="entry name" value="Glycosidases"/>
    <property type="match status" value="1"/>
</dbReference>
<dbReference type="InterPro" id="IPR033132">
    <property type="entry name" value="GH_1_N_CS"/>
</dbReference>
<accession>A0A2I0AF18</accession>
<sequence>MALLPLATLPISGTKMEKMASLISPRVRRPLGGRAAAAVRCSAAGRTLGDAHGGFPPDFRFGAASSAYQVEGATTEGGRGPSIWDTFCHSYPEKIADRSSGEPGAGSYYSYKEDVKRLAELGVNAYRFSISWSRILPEGRGTPNAVGIQYYKNLIQELLDHQIEPFVTIFHWDMPQKLEDEYGGFLNERIVLDYKQFAKICFDNFGDKVQNWITLNEPLSFCLGGYTLGMHAPGRCTPNLEYGGVDFECPAGNSIQEPYTVAHNLLLAHAEAVQLYREEYQPTQGGKIGITMLADWLVPYDNSPQNIEAQRRGNDFNIGWFMDPIKFGDYPFSMKSLVRERLPIFKPEESVKLKDSFDFIGINYYTSSYAKDQGFTMDFTPKVYSDDARINTLVDKNGIPIGYSENNSWVYVYPRGIRDLLLHVKERYSDPDIYITENGVLQNAPGDPSPHLPKSLEDEMNDMYRAQYQSSHLNELAEAISRGVKVKGYFVWSLLDSFEWNFGYTSKFGLHFVNNARQVLEDDYMARIPKQSARWYQWFLSMAKAPQLLKLEGEEKTLVSPIPLGRATPIKKKKTTTDSSTIPAESKTNVVST</sequence>
<evidence type="ECO:0000256" key="5">
    <source>
        <dbReference type="ARBA" id="ARBA00022801"/>
    </source>
</evidence>
<keyword evidence="11" id="KW-1185">Reference proteome</keyword>
<dbReference type="Pfam" id="PF00232">
    <property type="entry name" value="Glyco_hydro_1"/>
    <property type="match status" value="1"/>
</dbReference>
<dbReference type="InterPro" id="IPR001360">
    <property type="entry name" value="Glyco_hydro_1"/>
</dbReference>
<name>A0A2I0AF18_9ASPA</name>
<keyword evidence="4" id="KW-0934">Plastid</keyword>
<dbReference type="FunFam" id="3.20.20.80:FF:000041">
    <property type="entry name" value="Beta-glucosidase 7"/>
    <property type="match status" value="1"/>
</dbReference>
<dbReference type="PANTHER" id="PTHR10353:SF326">
    <property type="entry name" value="4-HYDROXY-7-METHOXY-3-OXO-3,4-DIHYDRO-2H-1,4-BENZOXAZIN-2-YL GLUCOSIDE BETA-D-GLUCOSIDASE 1, CHLOROPLASTIC"/>
    <property type="match status" value="1"/>
</dbReference>
<evidence type="ECO:0000256" key="7">
    <source>
        <dbReference type="ARBA" id="ARBA00023157"/>
    </source>
</evidence>
<evidence type="ECO:0000256" key="2">
    <source>
        <dbReference type="ARBA" id="ARBA00010838"/>
    </source>
</evidence>
<keyword evidence="5 10" id="KW-0378">Hydrolase</keyword>
<dbReference type="EMBL" id="KZ451984">
    <property type="protein sequence ID" value="PKA54141.1"/>
    <property type="molecule type" value="Genomic_DNA"/>
</dbReference>
<evidence type="ECO:0000256" key="4">
    <source>
        <dbReference type="ARBA" id="ARBA00022640"/>
    </source>
</evidence>
<evidence type="ECO:0000313" key="10">
    <source>
        <dbReference type="EMBL" id="PKA54141.1"/>
    </source>
</evidence>
<keyword evidence="3" id="KW-0150">Chloroplast</keyword>
<protein>
    <submittedName>
        <fullName evidence="10">Beta-glucosidase 24</fullName>
        <ecNumber evidence="10">3.2.1.21</ecNumber>
    </submittedName>
</protein>
<keyword evidence="7" id="KW-1015">Disulfide bond</keyword>
<dbReference type="AlphaFoldDB" id="A0A2I0AF18"/>
<dbReference type="InterPro" id="IPR017853">
    <property type="entry name" value="GH"/>
</dbReference>
<dbReference type="STRING" id="1088818.A0A2I0AF18"/>
<evidence type="ECO:0000256" key="6">
    <source>
        <dbReference type="ARBA" id="ARBA00022946"/>
    </source>
</evidence>
<proteinExistence type="inferred from homology"/>
<dbReference type="GO" id="GO:0008422">
    <property type="term" value="F:beta-glucosidase activity"/>
    <property type="evidence" value="ECO:0007669"/>
    <property type="project" value="UniProtKB-EC"/>
</dbReference>
<reference evidence="10 11" key="1">
    <citation type="journal article" date="2017" name="Nature">
        <title>The Apostasia genome and the evolution of orchids.</title>
        <authorList>
            <person name="Zhang G.Q."/>
            <person name="Liu K.W."/>
            <person name="Li Z."/>
            <person name="Lohaus R."/>
            <person name="Hsiao Y.Y."/>
            <person name="Niu S.C."/>
            <person name="Wang J.Y."/>
            <person name="Lin Y.C."/>
            <person name="Xu Q."/>
            <person name="Chen L.J."/>
            <person name="Yoshida K."/>
            <person name="Fujiwara S."/>
            <person name="Wang Z.W."/>
            <person name="Zhang Y.Q."/>
            <person name="Mitsuda N."/>
            <person name="Wang M."/>
            <person name="Liu G.H."/>
            <person name="Pecoraro L."/>
            <person name="Huang H.X."/>
            <person name="Xiao X.J."/>
            <person name="Lin M."/>
            <person name="Wu X.Y."/>
            <person name="Wu W.L."/>
            <person name="Chen Y.Y."/>
            <person name="Chang S.B."/>
            <person name="Sakamoto S."/>
            <person name="Ohme-Takagi M."/>
            <person name="Yagi M."/>
            <person name="Zeng S.J."/>
            <person name="Shen C.Y."/>
            <person name="Yeh C.M."/>
            <person name="Luo Y.B."/>
            <person name="Tsai W.C."/>
            <person name="Van de Peer Y."/>
            <person name="Liu Z.J."/>
        </authorList>
    </citation>
    <scope>NUCLEOTIDE SEQUENCE [LARGE SCALE GENOMIC DNA]</scope>
    <source>
        <strain evidence="11">cv. Shenzhen</strain>
        <tissue evidence="10">Stem</tissue>
    </source>
</reference>